<evidence type="ECO:0000256" key="1">
    <source>
        <dbReference type="SAM" id="Phobius"/>
    </source>
</evidence>
<evidence type="ECO:0000313" key="3">
    <source>
        <dbReference type="Proteomes" id="UP000664859"/>
    </source>
</evidence>
<name>A0A836CEY1_9STRA</name>
<sequence>MGVCLATGFRHGTPPDELRRLLGFQDFLGSHSHFSLPRLTTCSSSTKRDTQSLSAMAMTSLFDDCVTKSAYSTLLNREQEFISRCEGLVRREREFLKREDRLREKELDIHRVGATVQRWVLAMVLAVALLTNHTARGTFRSREDDRLFNVALVTVIMWVCLVCTWGSASIRAVWCRIHSSARNEFVLSELTRLQAGIKDSYIASSVGSVYDMYEKLIKDDLVEGRTVNAALGKH</sequence>
<dbReference type="EMBL" id="JAFCMP010000223">
    <property type="protein sequence ID" value="KAG5183144.1"/>
    <property type="molecule type" value="Genomic_DNA"/>
</dbReference>
<accession>A0A836CEY1</accession>
<dbReference type="Proteomes" id="UP000664859">
    <property type="component" value="Unassembled WGS sequence"/>
</dbReference>
<keyword evidence="1" id="KW-0812">Transmembrane</keyword>
<keyword evidence="3" id="KW-1185">Reference proteome</keyword>
<keyword evidence="1" id="KW-1133">Transmembrane helix</keyword>
<reference evidence="2" key="1">
    <citation type="submission" date="2021-02" db="EMBL/GenBank/DDBJ databases">
        <title>First Annotated Genome of the Yellow-green Alga Tribonema minus.</title>
        <authorList>
            <person name="Mahan K.M."/>
        </authorList>
    </citation>
    <scope>NUCLEOTIDE SEQUENCE</scope>
    <source>
        <strain evidence="2">UTEX B ZZ1240</strain>
    </source>
</reference>
<protein>
    <submittedName>
        <fullName evidence="2">Uncharacterized protein</fullName>
    </submittedName>
</protein>
<proteinExistence type="predicted"/>
<dbReference type="AlphaFoldDB" id="A0A836CEY1"/>
<evidence type="ECO:0000313" key="2">
    <source>
        <dbReference type="EMBL" id="KAG5183144.1"/>
    </source>
</evidence>
<feature type="transmembrane region" description="Helical" evidence="1">
    <location>
        <begin position="147"/>
        <end position="168"/>
    </location>
</feature>
<keyword evidence="1" id="KW-0472">Membrane</keyword>
<organism evidence="2 3">
    <name type="scientific">Tribonema minus</name>
    <dbReference type="NCBI Taxonomy" id="303371"/>
    <lineage>
        <taxon>Eukaryota</taxon>
        <taxon>Sar</taxon>
        <taxon>Stramenopiles</taxon>
        <taxon>Ochrophyta</taxon>
        <taxon>PX clade</taxon>
        <taxon>Xanthophyceae</taxon>
        <taxon>Tribonematales</taxon>
        <taxon>Tribonemataceae</taxon>
        <taxon>Tribonema</taxon>
    </lineage>
</organism>
<comment type="caution">
    <text evidence="2">The sequence shown here is derived from an EMBL/GenBank/DDBJ whole genome shotgun (WGS) entry which is preliminary data.</text>
</comment>
<gene>
    <name evidence="2" type="ORF">JKP88DRAFT_241336</name>
</gene>